<dbReference type="Proteomes" id="UP000193144">
    <property type="component" value="Unassembled WGS sequence"/>
</dbReference>
<reference evidence="6 7" key="1">
    <citation type="submission" date="2016-07" db="EMBL/GenBank/DDBJ databases">
        <title>Pervasive Adenine N6-methylation of Active Genes in Fungi.</title>
        <authorList>
            <consortium name="DOE Joint Genome Institute"/>
            <person name="Mondo S.J."/>
            <person name="Dannebaum R.O."/>
            <person name="Kuo R.C."/>
            <person name="Labutti K."/>
            <person name="Haridas S."/>
            <person name="Kuo A."/>
            <person name="Salamov A."/>
            <person name="Ahrendt S.R."/>
            <person name="Lipzen A."/>
            <person name="Sullivan W."/>
            <person name="Andreopoulos W.B."/>
            <person name="Clum A."/>
            <person name="Lindquist E."/>
            <person name="Daum C."/>
            <person name="Ramamoorthy G.K."/>
            <person name="Gryganskyi A."/>
            <person name="Culley D."/>
            <person name="Magnuson J.K."/>
            <person name="James T.Y."/>
            <person name="O'Malley M.A."/>
            <person name="Stajich J.E."/>
            <person name="Spatafora J.W."/>
            <person name="Visel A."/>
            <person name="Grigoriev I.V."/>
        </authorList>
    </citation>
    <scope>NUCLEOTIDE SEQUENCE [LARGE SCALE GENOMIC DNA]</scope>
    <source>
        <strain evidence="6 7">CBS 115471</strain>
    </source>
</reference>
<sequence>MSFLLNLFKRKPVAPERVPTDEVIPLHHLDDTSVNRAICLYFSMRFDDVLDPDKLVGALEKLLERPGWRKLGARLRLNEHKKLEYHVPQKYSPARPAVQYTHASHHIPISEHPLGSKMPKATSKLSISGALEPFRELFWPQSKPLKLADWLYSDRPQLQLHIVSFSDTTLVTLTWLHTLLDAMGRNMLLRCWSAMLEGREDDIPEFYGYDFDPLASLGAPKTSTESKPTADDDESEHVSLEQEPGEEPYVLQDKVLTGWSFFSFVIRFIWDLTVHRAEHSRILCIPASFLSSLRRSALSDLSTVHPSTLVLNTSDPANPTPFLSDGDILAAWWLRTLVPSQPWASTASPNKTIHFMNVFGMRDILTSTSPQLLPKGVAYISNCVSAIHTLFTYSDILTKPLGLLAAQIRIDLTQQSTRAQVEAQVRLSRKSIAKSNRPPIYGTGDMQMSTVSNWSKGKMYETDFKAAVVGGHENKSRRGKPSFVQADGLADGFSVRNSGCVLGRDGEGNYWVTAVLRPVVWEGVERAIRSMA</sequence>
<dbReference type="GO" id="GO:0016746">
    <property type="term" value="F:acyltransferase activity"/>
    <property type="evidence" value="ECO:0007669"/>
    <property type="project" value="UniProtKB-KW"/>
</dbReference>
<gene>
    <name evidence="6" type="ORF">BCR34DRAFT_537431</name>
</gene>
<dbReference type="Gene3D" id="3.30.559.10">
    <property type="entry name" value="Chloramphenicol acetyltransferase-like domain"/>
    <property type="match status" value="2"/>
</dbReference>
<dbReference type="AlphaFoldDB" id="A0A1Y1ZP18"/>
<evidence type="ECO:0000256" key="1">
    <source>
        <dbReference type="ARBA" id="ARBA00005179"/>
    </source>
</evidence>
<dbReference type="PANTHER" id="PTHR31896">
    <property type="entry name" value="FAMILY REGULATORY PROTEIN, PUTATIVE (AFU_ORTHOLOGUE AFUA_3G14730)-RELATED"/>
    <property type="match status" value="1"/>
</dbReference>
<dbReference type="PANTHER" id="PTHR31896:SF69">
    <property type="entry name" value="FAMILY REGULATORY PROTEIN, PUTATIVE (AFU_ORTHOLOGUE AFUA_3G14730)-RELATED"/>
    <property type="match status" value="1"/>
</dbReference>
<keyword evidence="3" id="KW-0808">Transferase</keyword>
<dbReference type="STRING" id="1231657.A0A1Y1ZP18"/>
<name>A0A1Y1ZP18_9PLEO</name>
<comment type="pathway">
    <text evidence="1">Secondary metabolite biosynthesis.</text>
</comment>
<accession>A0A1Y1ZP18</accession>
<evidence type="ECO:0000256" key="2">
    <source>
        <dbReference type="ARBA" id="ARBA00009861"/>
    </source>
</evidence>
<proteinExistence type="inferred from homology"/>
<evidence type="ECO:0000313" key="7">
    <source>
        <dbReference type="Proteomes" id="UP000193144"/>
    </source>
</evidence>
<comment type="similarity">
    <text evidence="2">Belongs to the plant acyltransferase family.</text>
</comment>
<protein>
    <recommendedName>
        <fullName evidence="8">Transferase family-domain-containing protein</fullName>
    </recommendedName>
</protein>
<organism evidence="6 7">
    <name type="scientific">Clohesyomyces aquaticus</name>
    <dbReference type="NCBI Taxonomy" id="1231657"/>
    <lineage>
        <taxon>Eukaryota</taxon>
        <taxon>Fungi</taxon>
        <taxon>Dikarya</taxon>
        <taxon>Ascomycota</taxon>
        <taxon>Pezizomycotina</taxon>
        <taxon>Dothideomycetes</taxon>
        <taxon>Pleosporomycetidae</taxon>
        <taxon>Pleosporales</taxon>
        <taxon>Lindgomycetaceae</taxon>
        <taxon>Clohesyomyces</taxon>
    </lineage>
</organism>
<dbReference type="InterPro" id="IPR023213">
    <property type="entry name" value="CAT-like_dom_sf"/>
</dbReference>
<keyword evidence="7" id="KW-1185">Reference proteome</keyword>
<evidence type="ECO:0008006" key="8">
    <source>
        <dbReference type="Google" id="ProtNLM"/>
    </source>
</evidence>
<evidence type="ECO:0000256" key="3">
    <source>
        <dbReference type="ARBA" id="ARBA00022679"/>
    </source>
</evidence>
<evidence type="ECO:0000313" key="6">
    <source>
        <dbReference type="EMBL" id="ORY11968.1"/>
    </source>
</evidence>
<evidence type="ECO:0000256" key="5">
    <source>
        <dbReference type="SAM" id="MobiDB-lite"/>
    </source>
</evidence>
<comment type="caution">
    <text evidence="6">The sequence shown here is derived from an EMBL/GenBank/DDBJ whole genome shotgun (WGS) entry which is preliminary data.</text>
</comment>
<dbReference type="EMBL" id="MCFA01000055">
    <property type="protein sequence ID" value="ORY11968.1"/>
    <property type="molecule type" value="Genomic_DNA"/>
</dbReference>
<keyword evidence="4" id="KW-0012">Acyltransferase</keyword>
<dbReference type="InterPro" id="IPR051283">
    <property type="entry name" value="Sec_Metabolite_Acyltrans"/>
</dbReference>
<evidence type="ECO:0000256" key="4">
    <source>
        <dbReference type="ARBA" id="ARBA00023315"/>
    </source>
</evidence>
<dbReference type="OrthoDB" id="21502at2759"/>
<feature type="region of interest" description="Disordered" evidence="5">
    <location>
        <begin position="220"/>
        <end position="245"/>
    </location>
</feature>